<keyword evidence="9" id="KW-0255">Endonuclease</keyword>
<dbReference type="PANTHER" id="PTHR35901:SF1">
    <property type="entry name" value="EXONUCLEASE VAPC9"/>
    <property type="match status" value="1"/>
</dbReference>
<proteinExistence type="inferred from homology"/>
<name>A0A518HF15_9BACT</name>
<evidence type="ECO:0000256" key="3">
    <source>
        <dbReference type="ARBA" id="ARBA00022723"/>
    </source>
</evidence>
<dbReference type="InterPro" id="IPR002716">
    <property type="entry name" value="PIN_dom"/>
</dbReference>
<dbReference type="EC" id="3.1.-.-" evidence="6"/>
<dbReference type="EMBL" id="CP036428">
    <property type="protein sequence ID" value="QDV39366.1"/>
    <property type="molecule type" value="Genomic_DNA"/>
</dbReference>
<dbReference type="OrthoDB" id="1524147at2"/>
<dbReference type="Pfam" id="PF01850">
    <property type="entry name" value="PIN"/>
    <property type="match status" value="1"/>
</dbReference>
<evidence type="ECO:0000256" key="7">
    <source>
        <dbReference type="SAM" id="MobiDB-lite"/>
    </source>
</evidence>
<evidence type="ECO:0000256" key="6">
    <source>
        <dbReference type="HAMAP-Rule" id="MF_00265"/>
    </source>
</evidence>
<dbReference type="PANTHER" id="PTHR35901">
    <property type="entry name" value="RIBONUCLEASE VAPC3"/>
    <property type="match status" value="1"/>
</dbReference>
<dbReference type="HAMAP" id="MF_00265">
    <property type="entry name" value="VapC_Nob1"/>
    <property type="match status" value="1"/>
</dbReference>
<dbReference type="Proteomes" id="UP000317835">
    <property type="component" value="Plasmid pElP_2"/>
</dbReference>
<dbReference type="CDD" id="cd09873">
    <property type="entry name" value="PIN_Pae0151-like"/>
    <property type="match status" value="1"/>
</dbReference>
<geneLocation type="plasmid" evidence="10">
    <name>pelp_2</name>
</geneLocation>
<dbReference type="AlphaFoldDB" id="A0A518HF15"/>
<reference evidence="9 10" key="1">
    <citation type="submission" date="2019-02" db="EMBL/GenBank/DDBJ databases">
        <title>Deep-cultivation of Planctomycetes and their phenomic and genomic characterization uncovers novel biology.</title>
        <authorList>
            <person name="Wiegand S."/>
            <person name="Jogler M."/>
            <person name="Boedeker C."/>
            <person name="Pinto D."/>
            <person name="Vollmers J."/>
            <person name="Rivas-Marin E."/>
            <person name="Kohn T."/>
            <person name="Peeters S.H."/>
            <person name="Heuer A."/>
            <person name="Rast P."/>
            <person name="Oberbeckmann S."/>
            <person name="Bunk B."/>
            <person name="Jeske O."/>
            <person name="Meyerdierks A."/>
            <person name="Storesund J.E."/>
            <person name="Kallscheuer N."/>
            <person name="Luecker S."/>
            <person name="Lage O.M."/>
            <person name="Pohl T."/>
            <person name="Merkel B.J."/>
            <person name="Hornburger P."/>
            <person name="Mueller R.-W."/>
            <person name="Bruemmer F."/>
            <person name="Labrenz M."/>
            <person name="Spormann A.M."/>
            <person name="Op den Camp H."/>
            <person name="Overmann J."/>
            <person name="Amann R."/>
            <person name="Jetten M.S.M."/>
            <person name="Mascher T."/>
            <person name="Medema M.H."/>
            <person name="Devos D.P."/>
            <person name="Kaster A.-K."/>
            <person name="Ovreas L."/>
            <person name="Rohde M."/>
            <person name="Galperin M.Y."/>
            <person name="Jogler C."/>
        </authorList>
    </citation>
    <scope>NUCLEOTIDE SEQUENCE [LARGE SCALE GENOMIC DNA]</scope>
    <source>
        <strain evidence="9 10">ElP</strain>
        <plasmid evidence="10">pelp_2</plasmid>
    </source>
</reference>
<evidence type="ECO:0000313" key="9">
    <source>
        <dbReference type="EMBL" id="QDV39366.1"/>
    </source>
</evidence>
<dbReference type="GO" id="GO:0004519">
    <property type="term" value="F:endonuclease activity"/>
    <property type="evidence" value="ECO:0007669"/>
    <property type="project" value="UniProtKB-KW"/>
</dbReference>
<dbReference type="InterPro" id="IPR029060">
    <property type="entry name" value="PIN-like_dom_sf"/>
</dbReference>
<dbReference type="GO" id="GO:0090729">
    <property type="term" value="F:toxin activity"/>
    <property type="evidence" value="ECO:0007669"/>
    <property type="project" value="UniProtKB-KW"/>
</dbReference>
<organism evidence="9 10">
    <name type="scientific">Tautonia plasticadhaerens</name>
    <dbReference type="NCBI Taxonomy" id="2527974"/>
    <lineage>
        <taxon>Bacteria</taxon>
        <taxon>Pseudomonadati</taxon>
        <taxon>Planctomycetota</taxon>
        <taxon>Planctomycetia</taxon>
        <taxon>Isosphaerales</taxon>
        <taxon>Isosphaeraceae</taxon>
        <taxon>Tautonia</taxon>
    </lineage>
</organism>
<evidence type="ECO:0000256" key="1">
    <source>
        <dbReference type="ARBA" id="ARBA00022649"/>
    </source>
</evidence>
<evidence type="ECO:0000259" key="8">
    <source>
        <dbReference type="Pfam" id="PF01850"/>
    </source>
</evidence>
<keyword evidence="2 6" id="KW-0540">Nuclease</keyword>
<accession>A0A518HF15</accession>
<evidence type="ECO:0000256" key="2">
    <source>
        <dbReference type="ARBA" id="ARBA00022722"/>
    </source>
</evidence>
<feature type="region of interest" description="Disordered" evidence="7">
    <location>
        <begin position="1"/>
        <end position="21"/>
    </location>
</feature>
<dbReference type="RefSeq" id="WP_145279600.1">
    <property type="nucleotide sequence ID" value="NZ_CP036428.1"/>
</dbReference>
<gene>
    <name evidence="6 9" type="primary">vapC</name>
    <name evidence="9" type="ORF">ElP_73320</name>
</gene>
<feature type="binding site" evidence="6">
    <location>
        <position position="26"/>
    </location>
    <ligand>
        <name>Mg(2+)</name>
        <dbReference type="ChEBI" id="CHEBI:18420"/>
    </ligand>
</feature>
<sequence>MSDAGEPEEVEEPGGPPPTPTDLVVDAVVALKWYVPEPYEAEAKRLLDPAYALHVPELFFAEVGNIIWKKARVLRPAELTVEEGREILGLLSEVPLAAHRLGPLLGSAYELATGPGRSTVYDCCYLALAVALDCRLVTADRPFYEAQRGGPHGGRLVWVSDPL</sequence>
<evidence type="ECO:0000256" key="4">
    <source>
        <dbReference type="ARBA" id="ARBA00022801"/>
    </source>
</evidence>
<dbReference type="SUPFAM" id="SSF88723">
    <property type="entry name" value="PIN domain-like"/>
    <property type="match status" value="1"/>
</dbReference>
<keyword evidence="4 6" id="KW-0378">Hydrolase</keyword>
<keyword evidence="9" id="KW-0614">Plasmid</keyword>
<dbReference type="KEGG" id="tpla:ElP_73320"/>
<comment type="function">
    <text evidence="6">Toxic component of a toxin-antitoxin (TA) system. An RNase.</text>
</comment>
<dbReference type="GO" id="GO:0000287">
    <property type="term" value="F:magnesium ion binding"/>
    <property type="evidence" value="ECO:0007669"/>
    <property type="project" value="UniProtKB-UniRule"/>
</dbReference>
<comment type="similarity">
    <text evidence="6">Belongs to the PINc/VapC protein family.</text>
</comment>
<dbReference type="InterPro" id="IPR051619">
    <property type="entry name" value="TypeII_TA_RNase_PINc/VapC"/>
</dbReference>
<keyword evidence="6" id="KW-0800">Toxin</keyword>
<feature type="compositionally biased region" description="Acidic residues" evidence="7">
    <location>
        <begin position="1"/>
        <end position="12"/>
    </location>
</feature>
<keyword evidence="1 6" id="KW-1277">Toxin-antitoxin system</keyword>
<dbReference type="GO" id="GO:0016787">
    <property type="term" value="F:hydrolase activity"/>
    <property type="evidence" value="ECO:0007669"/>
    <property type="project" value="UniProtKB-KW"/>
</dbReference>
<comment type="cofactor">
    <cofactor evidence="6">
        <name>Mg(2+)</name>
        <dbReference type="ChEBI" id="CHEBI:18420"/>
    </cofactor>
</comment>
<keyword evidence="10" id="KW-1185">Reference proteome</keyword>
<feature type="binding site" evidence="6">
    <location>
        <position position="122"/>
    </location>
    <ligand>
        <name>Mg(2+)</name>
        <dbReference type="ChEBI" id="CHEBI:18420"/>
    </ligand>
</feature>
<keyword evidence="5 6" id="KW-0460">Magnesium</keyword>
<dbReference type="Gene3D" id="3.40.50.1010">
    <property type="entry name" value="5'-nuclease"/>
    <property type="match status" value="1"/>
</dbReference>
<evidence type="ECO:0000256" key="5">
    <source>
        <dbReference type="ARBA" id="ARBA00022842"/>
    </source>
</evidence>
<dbReference type="GO" id="GO:0004540">
    <property type="term" value="F:RNA nuclease activity"/>
    <property type="evidence" value="ECO:0007669"/>
    <property type="project" value="InterPro"/>
</dbReference>
<dbReference type="InterPro" id="IPR044153">
    <property type="entry name" value="PIN_Pae0151-like"/>
</dbReference>
<feature type="domain" description="PIN" evidence="8">
    <location>
        <begin position="24"/>
        <end position="147"/>
    </location>
</feature>
<keyword evidence="3 6" id="KW-0479">Metal-binding</keyword>
<evidence type="ECO:0000313" key="10">
    <source>
        <dbReference type="Proteomes" id="UP000317835"/>
    </source>
</evidence>
<protein>
    <recommendedName>
        <fullName evidence="6">Ribonuclease VapC</fullName>
        <shortName evidence="6">RNase VapC</shortName>
        <ecNumber evidence="6">3.1.-.-</ecNumber>
    </recommendedName>
    <alternativeName>
        <fullName evidence="6">Toxin VapC</fullName>
    </alternativeName>
</protein>
<dbReference type="InterPro" id="IPR022907">
    <property type="entry name" value="VapC_family"/>
</dbReference>